<evidence type="ECO:0000313" key="3">
    <source>
        <dbReference type="EMBL" id="MDP0398428.1"/>
    </source>
</evidence>
<evidence type="ECO:0000256" key="1">
    <source>
        <dbReference type="SAM" id="MobiDB-lite"/>
    </source>
</evidence>
<dbReference type="PANTHER" id="PTHR43796:SF2">
    <property type="entry name" value="CARBOXYNORSPERMIDINE SYNTHASE"/>
    <property type="match status" value="1"/>
</dbReference>
<dbReference type="AlphaFoldDB" id="A0AA90NFZ0"/>
<organism evidence="3 4">
    <name type="scientific">Tsukamurella strandjordii</name>
    <dbReference type="NCBI Taxonomy" id="147577"/>
    <lineage>
        <taxon>Bacteria</taxon>
        <taxon>Bacillati</taxon>
        <taxon>Actinomycetota</taxon>
        <taxon>Actinomycetes</taxon>
        <taxon>Mycobacteriales</taxon>
        <taxon>Tsukamurellaceae</taxon>
        <taxon>Tsukamurella</taxon>
    </lineage>
</organism>
<proteinExistence type="predicted"/>
<gene>
    <name evidence="3" type="ORF">Q7X28_10860</name>
</gene>
<name>A0AA90NFZ0_9ACTN</name>
<sequence>MRVAVLGAGGMGARAAATLADLPGIDGLLVADRDARRAADLAGRLADRRARVTARRLDVTDGPALRALLAEVDLVLSTVGPFYRYGVAVLRAAIETGTGYVDICDDWEPTLELLDLDADARRAGVCAVVGAGASPGLSTLLAAEAAARLDAVRHVYTAWPVDAGTSAAARGDDGDLTAGAAAVHWMHQCSGRVAEIRDGTRAHRRPLRPVPLQLPGGRSGTGYTVGHPEPITLARTVSPSGDAACLMLLRPGTAAYLDVLRRDIDSGALTPEDAAGLLGAPSALRVIRSLPGGFGRYRRSAGDLPAFFAAADGTADGAPRRVLARLESPAGGGLFADMAAITGVPAALIAVQLVDGPNPPGVHPPDAIVDRRRLFGDLAVAFPGTRIVVEEEPGCLTA</sequence>
<evidence type="ECO:0000259" key="2">
    <source>
        <dbReference type="Pfam" id="PF03435"/>
    </source>
</evidence>
<dbReference type="Gene3D" id="3.40.50.720">
    <property type="entry name" value="NAD(P)-binding Rossmann-like Domain"/>
    <property type="match status" value="1"/>
</dbReference>
<dbReference type="SUPFAM" id="SSF51735">
    <property type="entry name" value="NAD(P)-binding Rossmann-fold domains"/>
    <property type="match status" value="1"/>
</dbReference>
<dbReference type="InterPro" id="IPR005097">
    <property type="entry name" value="Sacchrp_dh_NADP-bd"/>
</dbReference>
<dbReference type="Proteomes" id="UP001178281">
    <property type="component" value="Unassembled WGS sequence"/>
</dbReference>
<comment type="caution">
    <text evidence="3">The sequence shown here is derived from an EMBL/GenBank/DDBJ whole genome shotgun (WGS) entry which is preliminary data.</text>
</comment>
<reference evidence="3" key="1">
    <citation type="submission" date="2023-08" db="EMBL/GenBank/DDBJ databases">
        <title>The draft genome of Tsukamurella strandjordii strain 050030.</title>
        <authorList>
            <person name="Zhao F."/>
            <person name="Feng Y."/>
            <person name="Zong Z."/>
        </authorList>
    </citation>
    <scope>NUCLEOTIDE SEQUENCE</scope>
    <source>
        <strain evidence="3">050030</strain>
    </source>
</reference>
<dbReference type="EMBL" id="JAUTIX010000003">
    <property type="protein sequence ID" value="MDP0398428.1"/>
    <property type="molecule type" value="Genomic_DNA"/>
</dbReference>
<dbReference type="Pfam" id="PF03435">
    <property type="entry name" value="Sacchrp_dh_NADP"/>
    <property type="match status" value="1"/>
</dbReference>
<dbReference type="RefSeq" id="WP_305111300.1">
    <property type="nucleotide sequence ID" value="NZ_JAUTIX010000003.1"/>
</dbReference>
<keyword evidence="4" id="KW-1185">Reference proteome</keyword>
<dbReference type="PANTHER" id="PTHR43796">
    <property type="entry name" value="CARBOXYNORSPERMIDINE SYNTHASE"/>
    <property type="match status" value="1"/>
</dbReference>
<feature type="domain" description="Saccharopine dehydrogenase NADP binding" evidence="2">
    <location>
        <begin position="3"/>
        <end position="128"/>
    </location>
</feature>
<dbReference type="Gene3D" id="3.30.360.10">
    <property type="entry name" value="Dihydrodipicolinate Reductase, domain 2"/>
    <property type="match status" value="1"/>
</dbReference>
<protein>
    <submittedName>
        <fullName evidence="3">Saccharopine dehydrogenase NADP-binding domain-containing protein</fullName>
    </submittedName>
</protein>
<dbReference type="InterPro" id="IPR036291">
    <property type="entry name" value="NAD(P)-bd_dom_sf"/>
</dbReference>
<evidence type="ECO:0000313" key="4">
    <source>
        <dbReference type="Proteomes" id="UP001178281"/>
    </source>
</evidence>
<feature type="region of interest" description="Disordered" evidence="1">
    <location>
        <begin position="207"/>
        <end position="227"/>
    </location>
</feature>
<accession>A0AA90NFZ0</accession>